<accession>R7H1Q1</accession>
<protein>
    <submittedName>
        <fullName evidence="1">Uncharacterized protein</fullName>
    </submittedName>
</protein>
<evidence type="ECO:0000313" key="2">
    <source>
        <dbReference type="Proteomes" id="UP000018072"/>
    </source>
</evidence>
<name>R7H1Q1_9BACT</name>
<dbReference type="Proteomes" id="UP000018072">
    <property type="component" value="Unassembled WGS sequence"/>
</dbReference>
<sequence length="200" mass="22573">MGVAHRHERAVERARTDGEHSANRLVILLGHTKRRCKHIHRYALHLGFRGLVANKMQLQKLHARECLQTYRCLVGEPALIEILSDATRSIAAHLRFRTISVKDAHGEVGINTTIRFADKHKSVATDACVAVAPCDGSRRRVGHVVLLRVNVDVVVACSMHLCKSYRLCHFAYPFTLKRNLDSPMIITSAKLQLFTQIRIN</sequence>
<dbReference type="AlphaFoldDB" id="R7H1Q1"/>
<organism evidence="1 2">
    <name type="scientific">Leyella stercorea CAG:629</name>
    <dbReference type="NCBI Taxonomy" id="1263103"/>
    <lineage>
        <taxon>Bacteria</taxon>
        <taxon>Pseudomonadati</taxon>
        <taxon>Bacteroidota</taxon>
        <taxon>Bacteroidia</taxon>
        <taxon>Bacteroidales</taxon>
        <taxon>Prevotellaceae</taxon>
        <taxon>Leyella</taxon>
    </lineage>
</organism>
<proteinExistence type="predicted"/>
<reference evidence="1" key="1">
    <citation type="submission" date="2012-11" db="EMBL/GenBank/DDBJ databases">
        <title>Dependencies among metagenomic species, viruses, plasmids and units of genetic variation.</title>
        <authorList>
            <person name="Nielsen H.B."/>
            <person name="Almeida M."/>
            <person name="Juncker A.S."/>
            <person name="Rasmussen S."/>
            <person name="Li J."/>
            <person name="Sunagawa S."/>
            <person name="Plichta D."/>
            <person name="Gautier L."/>
            <person name="Le Chatelier E."/>
            <person name="Peletier E."/>
            <person name="Bonde I."/>
            <person name="Nielsen T."/>
            <person name="Manichanh C."/>
            <person name="Arumugam M."/>
            <person name="Batto J."/>
            <person name="Santos M.B.Q.D."/>
            <person name="Blom N."/>
            <person name="Borruel N."/>
            <person name="Burgdorf K.S."/>
            <person name="Boumezbeur F."/>
            <person name="Casellas F."/>
            <person name="Dore J."/>
            <person name="Guarner F."/>
            <person name="Hansen T."/>
            <person name="Hildebrand F."/>
            <person name="Kaas R.S."/>
            <person name="Kennedy S."/>
            <person name="Kristiansen K."/>
            <person name="Kultima J.R."/>
            <person name="Leonard P."/>
            <person name="Levenez F."/>
            <person name="Lund O."/>
            <person name="Moumen B."/>
            <person name="Le Paslier D."/>
            <person name="Pons N."/>
            <person name="Pedersen O."/>
            <person name="Prifti E."/>
            <person name="Qin J."/>
            <person name="Raes J."/>
            <person name="Tap J."/>
            <person name="Tims S."/>
            <person name="Ussery D.W."/>
            <person name="Yamada T."/>
            <person name="MetaHit consortium"/>
            <person name="Renault P."/>
            <person name="Sicheritz-Ponten T."/>
            <person name="Bork P."/>
            <person name="Wang J."/>
            <person name="Brunak S."/>
            <person name="Ehrlich S.D."/>
        </authorList>
    </citation>
    <scope>NUCLEOTIDE SEQUENCE [LARGE SCALE GENOMIC DNA]</scope>
</reference>
<comment type="caution">
    <text evidence="1">The sequence shown here is derived from an EMBL/GenBank/DDBJ whole genome shotgun (WGS) entry which is preliminary data.</text>
</comment>
<gene>
    <name evidence="1" type="ORF">BN741_01672</name>
</gene>
<evidence type="ECO:0000313" key="1">
    <source>
        <dbReference type="EMBL" id="CDE33604.1"/>
    </source>
</evidence>
<dbReference type="EMBL" id="CBIT010000186">
    <property type="protein sequence ID" value="CDE33604.1"/>
    <property type="molecule type" value="Genomic_DNA"/>
</dbReference>